<reference evidence="2 3" key="1">
    <citation type="submission" date="2018-12" db="EMBL/GenBank/DDBJ databases">
        <authorList>
            <consortium name="Pathogen Informatics"/>
        </authorList>
    </citation>
    <scope>NUCLEOTIDE SEQUENCE [LARGE SCALE GENOMIC DNA]</scope>
    <source>
        <strain evidence="2 3">NCTC9695</strain>
    </source>
</reference>
<dbReference type="InterPro" id="IPR015422">
    <property type="entry name" value="PyrdxlP-dep_Trfase_small"/>
</dbReference>
<dbReference type="InterPro" id="IPR004839">
    <property type="entry name" value="Aminotransferase_I/II_large"/>
</dbReference>
<dbReference type="Proteomes" id="UP000275777">
    <property type="component" value="Chromosome"/>
</dbReference>
<evidence type="ECO:0000313" key="3">
    <source>
        <dbReference type="Proteomes" id="UP000275777"/>
    </source>
</evidence>
<dbReference type="Gene3D" id="3.90.1150.10">
    <property type="entry name" value="Aspartate Aminotransferase, domain 1"/>
    <property type="match status" value="1"/>
</dbReference>
<dbReference type="Pfam" id="PF00155">
    <property type="entry name" value="Aminotran_1_2"/>
    <property type="match status" value="1"/>
</dbReference>
<evidence type="ECO:0000259" key="1">
    <source>
        <dbReference type="Pfam" id="PF00155"/>
    </source>
</evidence>
<dbReference type="InterPro" id="IPR015424">
    <property type="entry name" value="PyrdxlP-dep_Trfase"/>
</dbReference>
<proteinExistence type="predicted"/>
<protein>
    <submittedName>
        <fullName evidence="2">2-amino-3-ketobutyrate coenzyme A ligase</fullName>
        <ecNumber evidence="2">2.3.1.29</ecNumber>
    </submittedName>
</protein>
<organism evidence="2 3">
    <name type="scientific">Chromobacterium violaceum</name>
    <dbReference type="NCBI Taxonomy" id="536"/>
    <lineage>
        <taxon>Bacteria</taxon>
        <taxon>Pseudomonadati</taxon>
        <taxon>Pseudomonadota</taxon>
        <taxon>Betaproteobacteria</taxon>
        <taxon>Neisseriales</taxon>
        <taxon>Chromobacteriaceae</taxon>
        <taxon>Chromobacterium</taxon>
    </lineage>
</organism>
<dbReference type="GO" id="GO:0008890">
    <property type="term" value="F:glycine C-acetyltransferase activity"/>
    <property type="evidence" value="ECO:0007669"/>
    <property type="project" value="UniProtKB-EC"/>
</dbReference>
<gene>
    <name evidence="2" type="primary">kbl_2</name>
    <name evidence="2" type="ORF">NCTC9695_02343</name>
</gene>
<evidence type="ECO:0000313" key="2">
    <source>
        <dbReference type="EMBL" id="VEB41901.1"/>
    </source>
</evidence>
<dbReference type="SUPFAM" id="SSF53383">
    <property type="entry name" value="PLP-dependent transferases"/>
    <property type="match status" value="1"/>
</dbReference>
<accession>A0A3S4HL12</accession>
<dbReference type="EMBL" id="LR134182">
    <property type="protein sequence ID" value="VEB41901.1"/>
    <property type="molecule type" value="Genomic_DNA"/>
</dbReference>
<dbReference type="GO" id="GO:0016874">
    <property type="term" value="F:ligase activity"/>
    <property type="evidence" value="ECO:0007669"/>
    <property type="project" value="UniProtKB-KW"/>
</dbReference>
<dbReference type="EC" id="2.3.1.29" evidence="2"/>
<keyword evidence="2" id="KW-0808">Transferase</keyword>
<dbReference type="GO" id="GO:0030170">
    <property type="term" value="F:pyridoxal phosphate binding"/>
    <property type="evidence" value="ECO:0007669"/>
    <property type="project" value="InterPro"/>
</dbReference>
<sequence length="95" mass="10158">MEVLNILKGGEGAELRAKVRRNAELFRKEMSAAGFTLVPANTRSSGDAGDARLAGEMAAKLLAEGVYVIGFSYPVVPKARRASAPRCPPRTARNK</sequence>
<dbReference type="AlphaFoldDB" id="A0A3S4HL12"/>
<feature type="domain" description="Aminotransferase class I/classII large" evidence="1">
    <location>
        <begin position="11"/>
        <end position="90"/>
    </location>
</feature>
<keyword evidence="2" id="KW-0012">Acyltransferase</keyword>
<name>A0A3S4HL12_CHRVL</name>
<keyword evidence="2" id="KW-0436">Ligase</keyword>